<evidence type="ECO:0000313" key="4">
    <source>
        <dbReference type="Proteomes" id="UP000286045"/>
    </source>
</evidence>
<feature type="compositionally biased region" description="Polar residues" evidence="1">
    <location>
        <begin position="103"/>
        <end position="125"/>
    </location>
</feature>
<sequence>MTTRAKWTSWCAATIACPLRALVATIKDITAPTSAFAQVTGRAATWGMIAKAVTAAAAQIPRGHLRVRPPQSTSTDDESSSSTPTSTTETTHAVGGLVFPTAVPSNNDSPSKSTPAPISVTVTPSSNPPIPGQAGGHHIVGSRIIAGLAAMVVFVIQNL</sequence>
<dbReference type="PROSITE" id="PS51257">
    <property type="entry name" value="PROKAR_LIPOPROTEIN"/>
    <property type="match status" value="1"/>
</dbReference>
<feature type="compositionally biased region" description="Low complexity" evidence="1">
    <location>
        <begin position="80"/>
        <end position="91"/>
    </location>
</feature>
<dbReference type="Proteomes" id="UP000286045">
    <property type="component" value="Unassembled WGS sequence"/>
</dbReference>
<keyword evidence="4" id="KW-1185">Reference proteome</keyword>
<feature type="chain" id="PRO_5019231895" evidence="2">
    <location>
        <begin position="24"/>
        <end position="159"/>
    </location>
</feature>
<dbReference type="AlphaFoldDB" id="A0A439D248"/>
<keyword evidence="2" id="KW-0732">Signal</keyword>
<evidence type="ECO:0000256" key="2">
    <source>
        <dbReference type="SAM" id="SignalP"/>
    </source>
</evidence>
<evidence type="ECO:0000256" key="1">
    <source>
        <dbReference type="SAM" id="MobiDB-lite"/>
    </source>
</evidence>
<comment type="caution">
    <text evidence="3">The sequence shown here is derived from an EMBL/GenBank/DDBJ whole genome shotgun (WGS) entry which is preliminary data.</text>
</comment>
<accession>A0A439D248</accession>
<gene>
    <name evidence="3" type="ORF">EKO27_g6613</name>
</gene>
<feature type="region of interest" description="Disordered" evidence="1">
    <location>
        <begin position="60"/>
        <end position="133"/>
    </location>
</feature>
<feature type="signal peptide" evidence="2">
    <location>
        <begin position="1"/>
        <end position="23"/>
    </location>
</feature>
<evidence type="ECO:0000313" key="3">
    <source>
        <dbReference type="EMBL" id="RWA08500.1"/>
    </source>
</evidence>
<reference evidence="3 4" key="1">
    <citation type="submission" date="2018-12" db="EMBL/GenBank/DDBJ databases">
        <title>Draft genome sequence of Xylaria grammica IHI A82.</title>
        <authorList>
            <person name="Buettner E."/>
            <person name="Kellner H."/>
        </authorList>
    </citation>
    <scope>NUCLEOTIDE SEQUENCE [LARGE SCALE GENOMIC DNA]</scope>
    <source>
        <strain evidence="3 4">IHI A82</strain>
    </source>
</reference>
<proteinExistence type="predicted"/>
<organism evidence="3 4">
    <name type="scientific">Xylaria grammica</name>
    <dbReference type="NCBI Taxonomy" id="363999"/>
    <lineage>
        <taxon>Eukaryota</taxon>
        <taxon>Fungi</taxon>
        <taxon>Dikarya</taxon>
        <taxon>Ascomycota</taxon>
        <taxon>Pezizomycotina</taxon>
        <taxon>Sordariomycetes</taxon>
        <taxon>Xylariomycetidae</taxon>
        <taxon>Xylariales</taxon>
        <taxon>Xylariaceae</taxon>
        <taxon>Xylaria</taxon>
    </lineage>
</organism>
<protein>
    <submittedName>
        <fullName evidence="3">Uncharacterized protein</fullName>
    </submittedName>
</protein>
<name>A0A439D248_9PEZI</name>
<dbReference type="EMBL" id="RYZI01000197">
    <property type="protein sequence ID" value="RWA08500.1"/>
    <property type="molecule type" value="Genomic_DNA"/>
</dbReference>